<comment type="cofactor">
    <cofactor evidence="1">
        <name>a divalent metal cation</name>
        <dbReference type="ChEBI" id="CHEBI:60240"/>
    </cofactor>
</comment>
<dbReference type="InterPro" id="IPR027806">
    <property type="entry name" value="HARBI1_dom"/>
</dbReference>
<reference evidence="3" key="1">
    <citation type="submission" date="2020-04" db="EMBL/GenBank/DDBJ databases">
        <authorList>
            <person name="Alioto T."/>
            <person name="Alioto T."/>
            <person name="Gomez Garrido J."/>
        </authorList>
    </citation>
    <scope>NUCLEOTIDE SEQUENCE</scope>
    <source>
        <strain evidence="3">A484AB</strain>
    </source>
</reference>
<evidence type="ECO:0000313" key="3">
    <source>
        <dbReference type="EMBL" id="CAB4038331.1"/>
    </source>
</evidence>
<evidence type="ECO:0000313" key="4">
    <source>
        <dbReference type="Proteomes" id="UP001152795"/>
    </source>
</evidence>
<dbReference type="Pfam" id="PF13359">
    <property type="entry name" value="DDE_Tnp_4"/>
    <property type="match status" value="1"/>
</dbReference>
<name>A0A7D9LTT5_PARCT</name>
<dbReference type="EMBL" id="CACRXK020024084">
    <property type="protein sequence ID" value="CAB4038331.1"/>
    <property type="molecule type" value="Genomic_DNA"/>
</dbReference>
<organism evidence="3 4">
    <name type="scientific">Paramuricea clavata</name>
    <name type="common">Red gorgonian</name>
    <name type="synonym">Violescent sea-whip</name>
    <dbReference type="NCBI Taxonomy" id="317549"/>
    <lineage>
        <taxon>Eukaryota</taxon>
        <taxon>Metazoa</taxon>
        <taxon>Cnidaria</taxon>
        <taxon>Anthozoa</taxon>
        <taxon>Octocorallia</taxon>
        <taxon>Malacalcyonacea</taxon>
        <taxon>Plexauridae</taxon>
        <taxon>Paramuricea</taxon>
    </lineage>
</organism>
<sequence length="212" mass="25034">MISPTTVEREIRFLLPVLWIYFKQQVKWPTAEQWLEMANHWNMFPGAVTVIDGTRHRIQRPQTEPWQLFYSGHCRYHNFSTQIIMDNHGNIVFIQSGFLGHNNDSGQFQLMANIGTDEELHLPPGLYILADKGYPSIYPLVTYWRNVAGDLTRQLFNRELTKVRTCVEHCIRRVKEYGAVDHLWHHERWMFPVVSELCAFLAERHIELSQVL</sequence>
<dbReference type="GO" id="GO:0046872">
    <property type="term" value="F:metal ion binding"/>
    <property type="evidence" value="ECO:0007669"/>
    <property type="project" value="UniProtKB-KW"/>
</dbReference>
<evidence type="ECO:0000256" key="2">
    <source>
        <dbReference type="ARBA" id="ARBA00022723"/>
    </source>
</evidence>
<dbReference type="OrthoDB" id="5978462at2759"/>
<keyword evidence="4" id="KW-1185">Reference proteome</keyword>
<evidence type="ECO:0000256" key="1">
    <source>
        <dbReference type="ARBA" id="ARBA00001968"/>
    </source>
</evidence>
<dbReference type="Proteomes" id="UP001152795">
    <property type="component" value="Unassembled WGS sequence"/>
</dbReference>
<keyword evidence="2" id="KW-0479">Metal-binding</keyword>
<dbReference type="AlphaFoldDB" id="A0A7D9LTT5"/>
<protein>
    <submittedName>
        <fullName evidence="3">Uncharacterized protein</fullName>
    </submittedName>
</protein>
<proteinExistence type="predicted"/>
<accession>A0A7D9LTT5</accession>
<comment type="caution">
    <text evidence="3">The sequence shown here is derived from an EMBL/GenBank/DDBJ whole genome shotgun (WGS) entry which is preliminary data.</text>
</comment>
<gene>
    <name evidence="3" type="ORF">PACLA_8A040442</name>
</gene>